<feature type="domain" description="Response regulatory" evidence="5">
    <location>
        <begin position="29"/>
        <end position="145"/>
    </location>
</feature>
<dbReference type="SMART" id="SM00448">
    <property type="entry name" value="REC"/>
    <property type="match status" value="1"/>
</dbReference>
<keyword evidence="7" id="KW-1185">Reference proteome</keyword>
<dbReference type="SMART" id="SM00421">
    <property type="entry name" value="HTH_LUXR"/>
    <property type="match status" value="1"/>
</dbReference>
<evidence type="ECO:0000256" key="1">
    <source>
        <dbReference type="ARBA" id="ARBA00022553"/>
    </source>
</evidence>
<reference evidence="6 7" key="1">
    <citation type="submission" date="2020-02" db="EMBL/GenBank/DDBJ databases">
        <title>Aliifodinibius halophilus 2W32, complete genome.</title>
        <authorList>
            <person name="Li Y."/>
            <person name="Wu S."/>
        </authorList>
    </citation>
    <scope>NUCLEOTIDE SEQUENCE [LARGE SCALE GENOMIC DNA]</scope>
    <source>
        <strain evidence="6 7">2W32</strain>
    </source>
</reference>
<sequence>MHSFNSADSGVNNSISWQNTGDPRLMNRTICICDDHPVIAEGIEYILSKENGQAQLHTTKTGKKCLHIVQHYPLDLLILDLKLPDINGLDLLKKIREQQPDLPILVLTMHKDPFILDQIQKLGGDGYMLKDFGRKEFLRALKTIDQQKFYVSPGIRQSLERDSFSGTLQLTKREKEIIKYTASGKSAQEVGDLLYISKHTVNTHRRNIYKKLDISGVKELINFAHENGLV</sequence>
<dbReference type="PRINTS" id="PR00038">
    <property type="entry name" value="HTHLUXR"/>
</dbReference>
<accession>A0A6M1SWV9</accession>
<dbReference type="PROSITE" id="PS00622">
    <property type="entry name" value="HTH_LUXR_1"/>
    <property type="match status" value="1"/>
</dbReference>
<name>A0A6M1SWV9_9BACT</name>
<proteinExistence type="predicted"/>
<dbReference type="GO" id="GO:0006355">
    <property type="term" value="P:regulation of DNA-templated transcription"/>
    <property type="evidence" value="ECO:0007669"/>
    <property type="project" value="InterPro"/>
</dbReference>
<dbReference type="GO" id="GO:0000160">
    <property type="term" value="P:phosphorelay signal transduction system"/>
    <property type="evidence" value="ECO:0007669"/>
    <property type="project" value="InterPro"/>
</dbReference>
<dbReference type="RefSeq" id="WP_165268007.1">
    <property type="nucleotide sequence ID" value="NZ_JAALLS010000009.1"/>
</dbReference>
<evidence type="ECO:0000256" key="3">
    <source>
        <dbReference type="PROSITE-ProRule" id="PRU00169"/>
    </source>
</evidence>
<keyword evidence="1 3" id="KW-0597">Phosphoprotein</keyword>
<dbReference type="PROSITE" id="PS50110">
    <property type="entry name" value="RESPONSE_REGULATORY"/>
    <property type="match status" value="1"/>
</dbReference>
<evidence type="ECO:0000256" key="2">
    <source>
        <dbReference type="ARBA" id="ARBA00023125"/>
    </source>
</evidence>
<evidence type="ECO:0000313" key="7">
    <source>
        <dbReference type="Proteomes" id="UP000479132"/>
    </source>
</evidence>
<dbReference type="Gene3D" id="1.10.10.10">
    <property type="entry name" value="Winged helix-like DNA-binding domain superfamily/Winged helix DNA-binding domain"/>
    <property type="match status" value="1"/>
</dbReference>
<dbReference type="CDD" id="cd06170">
    <property type="entry name" value="LuxR_C_like"/>
    <property type="match status" value="1"/>
</dbReference>
<feature type="modified residue" description="4-aspartylphosphate" evidence="3">
    <location>
        <position position="80"/>
    </location>
</feature>
<dbReference type="Gene3D" id="3.40.50.2300">
    <property type="match status" value="1"/>
</dbReference>
<dbReference type="InterPro" id="IPR058245">
    <property type="entry name" value="NreC/VraR/RcsB-like_REC"/>
</dbReference>
<dbReference type="Pfam" id="PF00072">
    <property type="entry name" value="Response_reg"/>
    <property type="match status" value="1"/>
</dbReference>
<dbReference type="SUPFAM" id="SSF52172">
    <property type="entry name" value="CheY-like"/>
    <property type="match status" value="1"/>
</dbReference>
<keyword evidence="2" id="KW-0238">DNA-binding</keyword>
<gene>
    <name evidence="6" type="ORF">G3569_08315</name>
</gene>
<dbReference type="PROSITE" id="PS50043">
    <property type="entry name" value="HTH_LUXR_2"/>
    <property type="match status" value="1"/>
</dbReference>
<organism evidence="6 7">
    <name type="scientific">Fodinibius halophilus</name>
    <dbReference type="NCBI Taxonomy" id="1736908"/>
    <lineage>
        <taxon>Bacteria</taxon>
        <taxon>Pseudomonadati</taxon>
        <taxon>Balneolota</taxon>
        <taxon>Balneolia</taxon>
        <taxon>Balneolales</taxon>
        <taxon>Balneolaceae</taxon>
        <taxon>Fodinibius</taxon>
    </lineage>
</organism>
<dbReference type="Pfam" id="PF00196">
    <property type="entry name" value="GerE"/>
    <property type="match status" value="1"/>
</dbReference>
<dbReference type="AlphaFoldDB" id="A0A6M1SWV9"/>
<dbReference type="SUPFAM" id="SSF46894">
    <property type="entry name" value="C-terminal effector domain of the bipartite response regulators"/>
    <property type="match status" value="1"/>
</dbReference>
<dbReference type="CDD" id="cd17535">
    <property type="entry name" value="REC_NarL-like"/>
    <property type="match status" value="1"/>
</dbReference>
<dbReference type="GO" id="GO:0003677">
    <property type="term" value="F:DNA binding"/>
    <property type="evidence" value="ECO:0007669"/>
    <property type="project" value="UniProtKB-KW"/>
</dbReference>
<dbReference type="PANTHER" id="PTHR43214">
    <property type="entry name" value="TWO-COMPONENT RESPONSE REGULATOR"/>
    <property type="match status" value="1"/>
</dbReference>
<evidence type="ECO:0000259" key="5">
    <source>
        <dbReference type="PROSITE" id="PS50110"/>
    </source>
</evidence>
<comment type="caution">
    <text evidence="6">The sequence shown here is derived from an EMBL/GenBank/DDBJ whole genome shotgun (WGS) entry which is preliminary data.</text>
</comment>
<dbReference type="PANTHER" id="PTHR43214:SF17">
    <property type="entry name" value="TRANSCRIPTIONAL REGULATORY PROTEIN RCSB"/>
    <property type="match status" value="1"/>
</dbReference>
<evidence type="ECO:0000313" key="6">
    <source>
        <dbReference type="EMBL" id="NGP88358.1"/>
    </source>
</evidence>
<dbReference type="InterPro" id="IPR001789">
    <property type="entry name" value="Sig_transdc_resp-reg_receiver"/>
</dbReference>
<evidence type="ECO:0000259" key="4">
    <source>
        <dbReference type="PROSITE" id="PS50043"/>
    </source>
</evidence>
<dbReference type="InterPro" id="IPR016032">
    <property type="entry name" value="Sig_transdc_resp-reg_C-effctor"/>
</dbReference>
<dbReference type="Proteomes" id="UP000479132">
    <property type="component" value="Unassembled WGS sequence"/>
</dbReference>
<dbReference type="InterPro" id="IPR011006">
    <property type="entry name" value="CheY-like_superfamily"/>
</dbReference>
<feature type="domain" description="HTH luxR-type" evidence="4">
    <location>
        <begin position="163"/>
        <end position="228"/>
    </location>
</feature>
<dbReference type="EMBL" id="JAALLS010000009">
    <property type="protein sequence ID" value="NGP88358.1"/>
    <property type="molecule type" value="Genomic_DNA"/>
</dbReference>
<dbReference type="InterPro" id="IPR000792">
    <property type="entry name" value="Tscrpt_reg_LuxR_C"/>
</dbReference>
<dbReference type="InterPro" id="IPR039420">
    <property type="entry name" value="WalR-like"/>
</dbReference>
<protein>
    <submittedName>
        <fullName evidence="6">Response regulator transcription factor</fullName>
    </submittedName>
</protein>
<dbReference type="InterPro" id="IPR036388">
    <property type="entry name" value="WH-like_DNA-bd_sf"/>
</dbReference>